<organism evidence="1 2">
    <name type="scientific">Desulforhopalus singaporensis</name>
    <dbReference type="NCBI Taxonomy" id="91360"/>
    <lineage>
        <taxon>Bacteria</taxon>
        <taxon>Pseudomonadati</taxon>
        <taxon>Thermodesulfobacteriota</taxon>
        <taxon>Desulfobulbia</taxon>
        <taxon>Desulfobulbales</taxon>
        <taxon>Desulfocapsaceae</taxon>
        <taxon>Desulforhopalus</taxon>
    </lineage>
</organism>
<protein>
    <submittedName>
        <fullName evidence="1">Uncharacterized protein</fullName>
    </submittedName>
</protein>
<accession>A0A1H0LUH2</accession>
<evidence type="ECO:0000313" key="2">
    <source>
        <dbReference type="Proteomes" id="UP000199073"/>
    </source>
</evidence>
<name>A0A1H0LUH2_9BACT</name>
<dbReference type="EMBL" id="FNJI01000005">
    <property type="protein sequence ID" value="SDO71785.1"/>
    <property type="molecule type" value="Genomic_DNA"/>
</dbReference>
<evidence type="ECO:0000313" key="1">
    <source>
        <dbReference type="EMBL" id="SDO71785.1"/>
    </source>
</evidence>
<sequence>MVVNGMNVKVRDRVGPACSKTGLNSSAGCRIISPKEAAIRLRIAVLPAIKVTGWAIIFHRMVGVGKMINAMRNFFGRRTGIGRQVDRNKKNLCQTVSVTDDSWFFPFAYQDKSNVSTFTAGYPDDGTNISRQKKKVFSRFVKGLRQASRSRRD</sequence>
<keyword evidence="2" id="KW-1185">Reference proteome</keyword>
<dbReference type="STRING" id="91360.SAMN05660330_00859"/>
<reference evidence="1 2" key="1">
    <citation type="submission" date="2016-10" db="EMBL/GenBank/DDBJ databases">
        <authorList>
            <person name="de Groot N.N."/>
        </authorList>
    </citation>
    <scope>NUCLEOTIDE SEQUENCE [LARGE SCALE GENOMIC DNA]</scope>
    <source>
        <strain evidence="1 2">DSM 12130</strain>
    </source>
</reference>
<proteinExistence type="predicted"/>
<dbReference type="Proteomes" id="UP000199073">
    <property type="component" value="Unassembled WGS sequence"/>
</dbReference>
<dbReference type="AlphaFoldDB" id="A0A1H0LUH2"/>
<gene>
    <name evidence="1" type="ORF">SAMN05660330_00859</name>
</gene>